<dbReference type="Proteomes" id="UP000000845">
    <property type="component" value="Chromosome"/>
</dbReference>
<evidence type="ECO:0000313" key="2">
    <source>
        <dbReference type="Proteomes" id="UP000000845"/>
    </source>
</evidence>
<name>D1AHN5_SEBTE</name>
<keyword evidence="2" id="KW-1185">Reference proteome</keyword>
<reference evidence="1 2" key="2">
    <citation type="journal article" date="2010" name="Stand. Genomic Sci.">
        <title>Complete genome sequence of Sebaldella termitidis type strain (NCTC 11300).</title>
        <authorList>
            <person name="Harmon-Smith M."/>
            <person name="Celia L."/>
            <person name="Chertkov O."/>
            <person name="Lapidus A."/>
            <person name="Copeland A."/>
            <person name="Glavina Del Rio T."/>
            <person name="Nolan M."/>
            <person name="Lucas S."/>
            <person name="Tice H."/>
            <person name="Cheng J.F."/>
            <person name="Han C."/>
            <person name="Detter J.C."/>
            <person name="Bruce D."/>
            <person name="Goodwin L."/>
            <person name="Pitluck S."/>
            <person name="Pati A."/>
            <person name="Liolios K."/>
            <person name="Ivanova N."/>
            <person name="Mavromatis K."/>
            <person name="Mikhailova N."/>
            <person name="Chen A."/>
            <person name="Palaniappan K."/>
            <person name="Land M."/>
            <person name="Hauser L."/>
            <person name="Chang Y.J."/>
            <person name="Jeffries C.D."/>
            <person name="Brettin T."/>
            <person name="Goker M."/>
            <person name="Beck B."/>
            <person name="Bristow J."/>
            <person name="Eisen J.A."/>
            <person name="Markowitz V."/>
            <person name="Hugenholtz P."/>
            <person name="Kyrpides N.C."/>
            <person name="Klenk H.P."/>
            <person name="Chen F."/>
        </authorList>
    </citation>
    <scope>NUCLEOTIDE SEQUENCE [LARGE SCALE GENOMIC DNA]</scope>
    <source>
        <strain evidence="2">ATCC 33386 / NCTC 11300</strain>
    </source>
</reference>
<dbReference type="RefSeq" id="WP_012860865.1">
    <property type="nucleotide sequence ID" value="NC_013517.1"/>
</dbReference>
<dbReference type="AlphaFoldDB" id="D1AHN5"/>
<dbReference type="STRING" id="526218.Sterm_1406"/>
<proteinExistence type="predicted"/>
<dbReference type="KEGG" id="str:Sterm_1406"/>
<protein>
    <submittedName>
        <fullName evidence="1">Uncharacterized protein</fullName>
    </submittedName>
</protein>
<dbReference type="HOGENOM" id="CLU_3066092_0_0_0"/>
<gene>
    <name evidence="1" type="ordered locus">Sterm_1406</name>
</gene>
<accession>D1AHN5</accession>
<dbReference type="EMBL" id="CP001739">
    <property type="protein sequence ID" value="ACZ08269.1"/>
    <property type="molecule type" value="Genomic_DNA"/>
</dbReference>
<evidence type="ECO:0000313" key="1">
    <source>
        <dbReference type="EMBL" id="ACZ08269.1"/>
    </source>
</evidence>
<organism evidence="1 2">
    <name type="scientific">Sebaldella termitidis (strain ATCC 33386 / NCTC 11300)</name>
    <dbReference type="NCBI Taxonomy" id="526218"/>
    <lineage>
        <taxon>Bacteria</taxon>
        <taxon>Fusobacteriati</taxon>
        <taxon>Fusobacteriota</taxon>
        <taxon>Fusobacteriia</taxon>
        <taxon>Fusobacteriales</taxon>
        <taxon>Leptotrichiaceae</taxon>
        <taxon>Sebaldella</taxon>
    </lineage>
</organism>
<sequence length="53" mass="6262">MINGEPKLKLRKNDSFGRVMFQGKEMLYADKRFTKKESEYYCGAKGKIYNCFV</sequence>
<reference evidence="2" key="1">
    <citation type="submission" date="2009-09" db="EMBL/GenBank/DDBJ databases">
        <title>The complete chromosome of Sebaldella termitidis ATCC 33386.</title>
        <authorList>
            <consortium name="US DOE Joint Genome Institute (JGI-PGF)"/>
            <person name="Lucas S."/>
            <person name="Copeland A."/>
            <person name="Lapidus A."/>
            <person name="Glavina del Rio T."/>
            <person name="Dalin E."/>
            <person name="Tice H."/>
            <person name="Bruce D."/>
            <person name="Goodwin L."/>
            <person name="Pitluck S."/>
            <person name="Kyrpides N."/>
            <person name="Mavromatis K."/>
            <person name="Ivanova N."/>
            <person name="Mikhailova N."/>
            <person name="Sims D."/>
            <person name="Meincke L."/>
            <person name="Brettin T."/>
            <person name="Detter J.C."/>
            <person name="Han C."/>
            <person name="Larimer F."/>
            <person name="Land M."/>
            <person name="Hauser L."/>
            <person name="Markowitz V."/>
            <person name="Cheng J.F."/>
            <person name="Hugenholtz P."/>
            <person name="Woyke T."/>
            <person name="Wu D."/>
            <person name="Eisen J.A."/>
        </authorList>
    </citation>
    <scope>NUCLEOTIDE SEQUENCE [LARGE SCALE GENOMIC DNA]</scope>
    <source>
        <strain evidence="2">ATCC 33386 / NCTC 11300</strain>
    </source>
</reference>